<keyword evidence="4" id="KW-1185">Reference proteome</keyword>
<accession>A0AA88XYK8</accession>
<dbReference type="Proteomes" id="UP001186944">
    <property type="component" value="Unassembled WGS sequence"/>
</dbReference>
<dbReference type="SUPFAM" id="SSF48403">
    <property type="entry name" value="Ankyrin repeat"/>
    <property type="match status" value="1"/>
</dbReference>
<dbReference type="AlphaFoldDB" id="A0AA88XYK8"/>
<dbReference type="EMBL" id="VSWD01000012">
    <property type="protein sequence ID" value="KAK3085684.1"/>
    <property type="molecule type" value="Genomic_DNA"/>
</dbReference>
<evidence type="ECO:0000256" key="1">
    <source>
        <dbReference type="PROSITE-ProRule" id="PRU00023"/>
    </source>
</evidence>
<dbReference type="PROSITE" id="PS50088">
    <property type="entry name" value="ANK_REPEAT"/>
    <property type="match status" value="1"/>
</dbReference>
<keyword evidence="1" id="KW-0040">ANK repeat</keyword>
<feature type="repeat" description="ANK" evidence="1">
    <location>
        <begin position="130"/>
        <end position="162"/>
    </location>
</feature>
<protein>
    <recommendedName>
        <fullName evidence="2">G-patch domain-containing protein</fullName>
    </recommendedName>
</protein>
<feature type="domain" description="G-patch" evidence="2">
    <location>
        <begin position="249"/>
        <end position="295"/>
    </location>
</feature>
<evidence type="ECO:0000313" key="4">
    <source>
        <dbReference type="Proteomes" id="UP001186944"/>
    </source>
</evidence>
<dbReference type="InterPro" id="IPR000467">
    <property type="entry name" value="G_patch_dom"/>
</dbReference>
<organism evidence="3 4">
    <name type="scientific">Pinctada imbricata</name>
    <name type="common">Atlantic pearl-oyster</name>
    <name type="synonym">Pinctada martensii</name>
    <dbReference type="NCBI Taxonomy" id="66713"/>
    <lineage>
        <taxon>Eukaryota</taxon>
        <taxon>Metazoa</taxon>
        <taxon>Spiralia</taxon>
        <taxon>Lophotrochozoa</taxon>
        <taxon>Mollusca</taxon>
        <taxon>Bivalvia</taxon>
        <taxon>Autobranchia</taxon>
        <taxon>Pteriomorphia</taxon>
        <taxon>Pterioida</taxon>
        <taxon>Pterioidea</taxon>
        <taxon>Pteriidae</taxon>
        <taxon>Pinctada</taxon>
    </lineage>
</organism>
<dbReference type="Pfam" id="PF01585">
    <property type="entry name" value="G-patch"/>
    <property type="match status" value="1"/>
</dbReference>
<proteinExistence type="predicted"/>
<dbReference type="GO" id="GO:0003676">
    <property type="term" value="F:nucleic acid binding"/>
    <property type="evidence" value="ECO:0007669"/>
    <property type="project" value="InterPro"/>
</dbReference>
<evidence type="ECO:0000259" key="2">
    <source>
        <dbReference type="PROSITE" id="PS50174"/>
    </source>
</evidence>
<comment type="caution">
    <text evidence="3">The sequence shown here is derived from an EMBL/GenBank/DDBJ whole genome shotgun (WGS) entry which is preliminary data.</text>
</comment>
<dbReference type="InterPro" id="IPR036770">
    <property type="entry name" value="Ankyrin_rpt-contain_sf"/>
</dbReference>
<dbReference type="PANTHER" id="PTHR20923:SF1">
    <property type="entry name" value="G PATCH DOMAIN AND ANKYRIN REPEAT-CONTAINING PROTEIN 1"/>
    <property type="match status" value="1"/>
</dbReference>
<evidence type="ECO:0000313" key="3">
    <source>
        <dbReference type="EMBL" id="KAK3085684.1"/>
    </source>
</evidence>
<name>A0AA88XYK8_PINIB</name>
<dbReference type="PROSITE" id="PS50297">
    <property type="entry name" value="ANK_REP_REGION"/>
    <property type="match status" value="1"/>
</dbReference>
<reference evidence="3" key="1">
    <citation type="submission" date="2019-08" db="EMBL/GenBank/DDBJ databases">
        <title>The improved chromosome-level genome for the pearl oyster Pinctada fucata martensii using PacBio sequencing and Hi-C.</title>
        <authorList>
            <person name="Zheng Z."/>
        </authorList>
    </citation>
    <scope>NUCLEOTIDE SEQUENCE</scope>
    <source>
        <strain evidence="3">ZZ-2019</strain>
        <tissue evidence="3">Adductor muscle</tissue>
    </source>
</reference>
<gene>
    <name evidence="3" type="ORF">FSP39_007124</name>
</gene>
<dbReference type="InterPro" id="IPR002110">
    <property type="entry name" value="Ankyrin_rpt"/>
</dbReference>
<dbReference type="SMART" id="SM00443">
    <property type="entry name" value="G_patch"/>
    <property type="match status" value="1"/>
</dbReference>
<sequence>MNRQSIRADYSTLVTFVKAKESREEIKNVESKIVDRIKKKEDKQSGEEARKFYEETLTIKTRESTDSKLKHQNKVPKMTKEKCKQPPAKCRTKISANLVNECLKIAQNGDEEKMKELISKGANVTQCDNFGWDALMCAAYNGHIAVVKLLLRNGASKLQCDTKGRTAAALAGLKGHTSVKTYIENFNCNEDLRERNRELKREITDDESFFCPVCKSNFKESSKTAHGASTVHLFNMKLKPKEDPFVIPSSNVGYKLMMKSGWDGQKGLGAESQGKRHPIKTVLKRDRACLGSEVQLSKKARVTHFGPNDPDAVKKSSMNLDRKMTAKTLSKKVQKFREKKAKNWEKNLRQYMNMD</sequence>
<dbReference type="PANTHER" id="PTHR20923">
    <property type="entry name" value="BAT4 PROTEIN-RELATED"/>
    <property type="match status" value="1"/>
</dbReference>
<dbReference type="InterPro" id="IPR039146">
    <property type="entry name" value="GPANK1"/>
</dbReference>
<dbReference type="Pfam" id="PF12796">
    <property type="entry name" value="Ank_2"/>
    <property type="match status" value="1"/>
</dbReference>
<dbReference type="PROSITE" id="PS50174">
    <property type="entry name" value="G_PATCH"/>
    <property type="match status" value="1"/>
</dbReference>
<dbReference type="Gene3D" id="1.25.40.20">
    <property type="entry name" value="Ankyrin repeat-containing domain"/>
    <property type="match status" value="1"/>
</dbReference>
<dbReference type="SMART" id="SM00248">
    <property type="entry name" value="ANK"/>
    <property type="match status" value="2"/>
</dbReference>